<dbReference type="AlphaFoldDB" id="A0A398CSU3"/>
<proteinExistence type="predicted"/>
<comment type="caution">
    <text evidence="1">The sequence shown here is derived from an EMBL/GenBank/DDBJ whole genome shotgun (WGS) entry which is preliminary data.</text>
</comment>
<evidence type="ECO:0000313" key="1">
    <source>
        <dbReference type="EMBL" id="RIE03828.1"/>
    </source>
</evidence>
<dbReference type="RefSeq" id="WP_119148900.1">
    <property type="nucleotide sequence ID" value="NZ_JBHSOV010000021.1"/>
</dbReference>
<dbReference type="OrthoDB" id="2659434at2"/>
<dbReference type="InterPro" id="IPR039498">
    <property type="entry name" value="NTP_transf_5"/>
</dbReference>
<gene>
    <name evidence="1" type="ORF">D3H35_09755</name>
</gene>
<sequence length="374" mass="43562">MITIKLLNRLFRNQRPLLNGDAEYEAALAEIRRQSLAGQIHHLLIEHGMTSEPPSFFLNDLAELQRAEWMTNMTLKLEAEPVIASLESNGIRTIVLKGIWLSRILYGKEGVRRTGDIDILVRPEDVDRVTAVLAERQFHAASNDCGYPYHALFYKPAANGKKIAIELHWHLISSGSCMLDCNRLWEQSVPLTGYAHMREFAIPDQFYTLAIHGAKHVMCSVKHVLDLVRMLHLYRELIDYPSLLERARREHTYGMVVMALSVAYRLFPHLHVWKPFPECRRWFSWDQGLAFRRNAGFRKFKGFRFYGQQLVFQLAKLDNTRYRLRYVKRLVFPHKVEMRAYLGLPDTTPGWRLYVGWHGRFLTSGRSRRHAGSS</sequence>
<name>A0A398CSU3_9BACL</name>
<evidence type="ECO:0008006" key="3">
    <source>
        <dbReference type="Google" id="ProtNLM"/>
    </source>
</evidence>
<protein>
    <recommendedName>
        <fullName evidence="3">Nucleotidyltransferase family protein</fullName>
    </recommendedName>
</protein>
<organism evidence="1 2">
    <name type="scientific">Cohnella faecalis</name>
    <dbReference type="NCBI Taxonomy" id="2315694"/>
    <lineage>
        <taxon>Bacteria</taxon>
        <taxon>Bacillati</taxon>
        <taxon>Bacillota</taxon>
        <taxon>Bacilli</taxon>
        <taxon>Bacillales</taxon>
        <taxon>Paenibacillaceae</taxon>
        <taxon>Cohnella</taxon>
    </lineage>
</organism>
<dbReference type="EMBL" id="QXJM01000030">
    <property type="protein sequence ID" value="RIE03828.1"/>
    <property type="molecule type" value="Genomic_DNA"/>
</dbReference>
<dbReference type="Pfam" id="PF14907">
    <property type="entry name" value="NTP_transf_5"/>
    <property type="match status" value="1"/>
</dbReference>
<reference evidence="1 2" key="1">
    <citation type="submission" date="2018-09" db="EMBL/GenBank/DDBJ databases">
        <title>Cohnella cavernae sp. nov., isolated from a karst cave.</title>
        <authorList>
            <person name="Zhu H."/>
        </authorList>
    </citation>
    <scope>NUCLEOTIDE SEQUENCE [LARGE SCALE GENOMIC DNA]</scope>
    <source>
        <strain evidence="1 2">K2E09-144</strain>
    </source>
</reference>
<keyword evidence="2" id="KW-1185">Reference proteome</keyword>
<evidence type="ECO:0000313" key="2">
    <source>
        <dbReference type="Proteomes" id="UP000266340"/>
    </source>
</evidence>
<accession>A0A398CSU3</accession>
<dbReference type="Proteomes" id="UP000266340">
    <property type="component" value="Unassembled WGS sequence"/>
</dbReference>
<dbReference type="Gene3D" id="3.30.460.40">
    <property type="match status" value="1"/>
</dbReference>